<reference evidence="2" key="1">
    <citation type="submission" date="2021-01" db="EMBL/GenBank/DDBJ databases">
        <authorList>
            <person name="Corre E."/>
            <person name="Pelletier E."/>
            <person name="Niang G."/>
            <person name="Scheremetjew M."/>
            <person name="Finn R."/>
            <person name="Kale V."/>
            <person name="Holt S."/>
            <person name="Cochrane G."/>
            <person name="Meng A."/>
            <person name="Brown T."/>
            <person name="Cohen L."/>
        </authorList>
    </citation>
    <scope>NUCLEOTIDE SEQUENCE</scope>
    <source>
        <strain evidence="2">WS</strain>
    </source>
</reference>
<evidence type="ECO:0000256" key="1">
    <source>
        <dbReference type="SAM" id="MobiDB-lite"/>
    </source>
</evidence>
<feature type="compositionally biased region" description="Low complexity" evidence="1">
    <location>
        <begin position="316"/>
        <end position="336"/>
    </location>
</feature>
<feature type="region of interest" description="Disordered" evidence="1">
    <location>
        <begin position="293"/>
        <end position="348"/>
    </location>
</feature>
<organism evidence="2">
    <name type="scientific">Percolomonas cosmopolitus</name>
    <dbReference type="NCBI Taxonomy" id="63605"/>
    <lineage>
        <taxon>Eukaryota</taxon>
        <taxon>Discoba</taxon>
        <taxon>Heterolobosea</taxon>
        <taxon>Tetramitia</taxon>
        <taxon>Eutetramitia</taxon>
        <taxon>Percolomonadidae</taxon>
        <taxon>Percolomonas</taxon>
    </lineage>
</organism>
<gene>
    <name evidence="2" type="ORF">PCOS0759_LOCUS8266</name>
</gene>
<proteinExistence type="predicted"/>
<name>A0A7S1PIP7_9EUKA</name>
<sequence length="735" mass="84267">MKPIFKSHRCMCNVFPSTTHSISSSTTTTTTLASQKAASLVHYGTGSILLSSSPAAAPPPPFYLFALDSFFRRKTRGSQGSGSLTNSVPSGRMIRSGHRWHCTRQHAFFLGNRLHYHHEHSASFHNRSRAPTTQLPTHRRSFATKIINPQSARNANAFTFKTLIQQELNESFTSPQEFIHLFEALTHVAHFNETVVAPMKEMQITEKYITQSTRYTSLWKKLFAAMANVTSKEIHQNFLQWFVYCHGNYMHVLDDDLIVQWLHYLSKSGDVHLLVATVERLVKASPISPQYLVIGNRPEQGDNESDTTGNTPPTEPQSSSQSTELKATENAQQENAAAKDSESPFPIPPPLTDKVIRERFLTPHFFSHVFHDLIMTPLPQKQALANKYIEKYYRQYFMNPNKVPYIAPAHNKLIFNILKAHQGTMDAADFLTFCKHLLPFIDCKKYTNDQLDRFAGMMRYYLVEKADEHATFIIHLYERYFSANPLVLQNSRFLYGIVSAYAHVGSFEKAAEIYGVSFTRSVLGGLPEPGDPTNILEQIEHYGTMNPNFKIPADATALIAKTIKLNDRSRNPDFELVPMRMLFDKMIQVYSHLGKWKMMRFVFEQYLDSKDRRYLERKVVNRMIIGYILNKRMKEAVALYAQFCRGENVTLNSLPPSSYDVVRIVEGFVQEQDYVRAFKFFDTCVQSSPQLLHSLELKHCKFFAVVLDHVCAREPSVAAAARRYLLYFRKRANEV</sequence>
<accession>A0A7S1PIP7</accession>
<dbReference type="EMBL" id="HBGD01010061">
    <property type="protein sequence ID" value="CAD9085012.1"/>
    <property type="molecule type" value="Transcribed_RNA"/>
</dbReference>
<evidence type="ECO:0000313" key="2">
    <source>
        <dbReference type="EMBL" id="CAD9085012.1"/>
    </source>
</evidence>
<protein>
    <submittedName>
        <fullName evidence="2">Uncharacterized protein</fullName>
    </submittedName>
</protein>
<dbReference type="AlphaFoldDB" id="A0A7S1PIP7"/>